<dbReference type="InterPro" id="IPR026433">
    <property type="entry name" value="MarR_EPS"/>
</dbReference>
<feature type="coiled-coil region" evidence="1">
    <location>
        <begin position="84"/>
        <end position="111"/>
    </location>
</feature>
<evidence type="ECO:0000259" key="2">
    <source>
        <dbReference type="SMART" id="SM00347"/>
    </source>
</evidence>
<organism evidence="3 4">
    <name type="scientific">Thiohalocapsa halophila</name>
    <dbReference type="NCBI Taxonomy" id="69359"/>
    <lineage>
        <taxon>Bacteria</taxon>
        <taxon>Pseudomonadati</taxon>
        <taxon>Pseudomonadota</taxon>
        <taxon>Gammaproteobacteria</taxon>
        <taxon>Chromatiales</taxon>
        <taxon>Chromatiaceae</taxon>
        <taxon>Thiohalocapsa</taxon>
    </lineage>
</organism>
<dbReference type="Proteomes" id="UP000748752">
    <property type="component" value="Unassembled WGS sequence"/>
</dbReference>
<evidence type="ECO:0000256" key="1">
    <source>
        <dbReference type="SAM" id="Coils"/>
    </source>
</evidence>
<proteinExistence type="predicted"/>
<dbReference type="Pfam" id="PF13412">
    <property type="entry name" value="HTH_24"/>
    <property type="match status" value="1"/>
</dbReference>
<evidence type="ECO:0000313" key="3">
    <source>
        <dbReference type="EMBL" id="MBK1633389.1"/>
    </source>
</evidence>
<dbReference type="EMBL" id="NRRV01000082">
    <property type="protein sequence ID" value="MBK1633389.1"/>
    <property type="molecule type" value="Genomic_DNA"/>
</dbReference>
<feature type="domain" description="HTH marR-type" evidence="2">
    <location>
        <begin position="2"/>
        <end position="99"/>
    </location>
</feature>
<evidence type="ECO:0000313" key="4">
    <source>
        <dbReference type="Proteomes" id="UP000748752"/>
    </source>
</evidence>
<dbReference type="SUPFAM" id="SSF46785">
    <property type="entry name" value="Winged helix' DNA-binding domain"/>
    <property type="match status" value="1"/>
</dbReference>
<dbReference type="InterPro" id="IPR036388">
    <property type="entry name" value="WH-like_DNA-bd_sf"/>
</dbReference>
<sequence>MALNEDLQLQALRLLQADPARSQRDLAKALGISVGRTNYCLRALLDRGWIKIQNFRNSRNKRAYLYLLTPQGIDAKARIAARFLQRKEAEYAALQAEIARLRAEVKADAET</sequence>
<dbReference type="SMART" id="SM00347">
    <property type="entry name" value="HTH_MARR"/>
    <property type="match status" value="1"/>
</dbReference>
<keyword evidence="1" id="KW-0175">Coiled coil</keyword>
<comment type="caution">
    <text evidence="3">The sequence shown here is derived from an EMBL/GenBank/DDBJ whole genome shotgun (WGS) entry which is preliminary data.</text>
</comment>
<name>A0ABS1CNI5_9GAMM</name>
<keyword evidence="4" id="KW-1185">Reference proteome</keyword>
<dbReference type="RefSeq" id="WP_200241824.1">
    <property type="nucleotide sequence ID" value="NZ_NRRV01000082.1"/>
</dbReference>
<reference evidence="3 4" key="1">
    <citation type="journal article" date="2020" name="Microorganisms">
        <title>Osmotic Adaptation and Compatible Solute Biosynthesis of Phototrophic Bacteria as Revealed from Genome Analyses.</title>
        <authorList>
            <person name="Imhoff J.F."/>
            <person name="Rahn T."/>
            <person name="Kunzel S."/>
            <person name="Keller A."/>
            <person name="Neulinger S.C."/>
        </authorList>
    </citation>
    <scope>NUCLEOTIDE SEQUENCE [LARGE SCALE GENOMIC DNA]</scope>
    <source>
        <strain evidence="3 4">DSM 6210</strain>
    </source>
</reference>
<gene>
    <name evidence="3" type="ORF">CKO31_22075</name>
</gene>
<accession>A0ABS1CNI5</accession>
<dbReference type="InterPro" id="IPR036390">
    <property type="entry name" value="WH_DNA-bd_sf"/>
</dbReference>
<dbReference type="NCBIfam" id="TIGR04176">
    <property type="entry name" value="MarR_EPS"/>
    <property type="match status" value="1"/>
</dbReference>
<protein>
    <submittedName>
        <fullName evidence="3">MarR family EPS-associated transcriptional regulator</fullName>
    </submittedName>
</protein>
<dbReference type="Gene3D" id="1.10.10.10">
    <property type="entry name" value="Winged helix-like DNA-binding domain superfamily/Winged helix DNA-binding domain"/>
    <property type="match status" value="1"/>
</dbReference>
<dbReference type="InterPro" id="IPR000835">
    <property type="entry name" value="HTH_MarR-typ"/>
</dbReference>